<sequence>MPTTFTSFPVAYSNALDEVLVASTYASKYSVPGAEFLTAKQVSVPDLSFGASPAPVAYNRFKSAEGDIKVDRKVYTLAHDDEKVFYIDAVDAINEAAVPITKAISEYQRTILAPEIDKDFFAVAKAKAATKGTTALTAANIKAEIRKARTQFTQAGLHGGDLYMTSAALGLLEDATNRQWSNETSITDTVGSYNGFNVYEVADSILGADFTAISGGNRTMQYITKRAALYLFAPGSHTNGDGWLAQNRWVYGSIVPANKAAGVYTSKKA</sequence>
<gene>
    <name evidence="1" type="ordered locus">Ccur_02740</name>
</gene>
<dbReference type="RefSeq" id="WP_012802689.1">
    <property type="nucleotide sequence ID" value="NC_013170.1"/>
</dbReference>
<accession>C7MM61</accession>
<dbReference type="STRING" id="469378.Ccur_02740"/>
<name>C7MM61_CRYCD</name>
<protein>
    <submittedName>
        <fullName evidence="1">Uncharacterized protein</fullName>
    </submittedName>
</protein>
<keyword evidence="2" id="KW-1185">Reference proteome</keyword>
<reference evidence="1 2" key="1">
    <citation type="journal article" date="2009" name="Stand. Genomic Sci.">
        <title>Complete genome sequence of Cryptobacterium curtum type strain (12-3).</title>
        <authorList>
            <person name="Mavrommatis K."/>
            <person name="Pukall R."/>
            <person name="Rohde C."/>
            <person name="Chen F."/>
            <person name="Sims D."/>
            <person name="Brettin T."/>
            <person name="Kuske C."/>
            <person name="Detter J.C."/>
            <person name="Han C."/>
            <person name="Lapidus A."/>
            <person name="Copeland A."/>
            <person name="Glavina Del Rio T."/>
            <person name="Nolan M."/>
            <person name="Lucas S."/>
            <person name="Tice H."/>
            <person name="Cheng J.F."/>
            <person name="Bruce D."/>
            <person name="Goodwin L."/>
            <person name="Pitluck S."/>
            <person name="Ovchinnikova G."/>
            <person name="Pati A."/>
            <person name="Ivanova N."/>
            <person name="Chen A."/>
            <person name="Palaniappan K."/>
            <person name="Chain P."/>
            <person name="D'haeseleer P."/>
            <person name="Goker M."/>
            <person name="Bristow J."/>
            <person name="Eisen J.A."/>
            <person name="Markowitz V."/>
            <person name="Hugenholtz P."/>
            <person name="Rohde M."/>
            <person name="Klenk H.P."/>
            <person name="Kyrpides N.C."/>
        </authorList>
    </citation>
    <scope>NUCLEOTIDE SEQUENCE [LARGE SCALE GENOMIC DNA]</scope>
    <source>
        <strain evidence="2">ATCC 700683 / DSM 15641 / 12-3</strain>
    </source>
</reference>
<dbReference type="HOGENOM" id="CLU_1033338_0_0_11"/>
<proteinExistence type="predicted"/>
<dbReference type="KEGG" id="ccu:Ccur_02740"/>
<dbReference type="OrthoDB" id="3199359at2"/>
<evidence type="ECO:0000313" key="2">
    <source>
        <dbReference type="Proteomes" id="UP000000954"/>
    </source>
</evidence>
<organism evidence="1 2">
    <name type="scientific">Cryptobacterium curtum (strain ATCC 700683 / DSM 15641 / CCUG 43107 / 12-3)</name>
    <dbReference type="NCBI Taxonomy" id="469378"/>
    <lineage>
        <taxon>Bacteria</taxon>
        <taxon>Bacillati</taxon>
        <taxon>Actinomycetota</taxon>
        <taxon>Coriobacteriia</taxon>
        <taxon>Eggerthellales</taxon>
        <taxon>Eggerthellaceae</taxon>
        <taxon>Cryptobacterium</taxon>
    </lineage>
</organism>
<evidence type="ECO:0000313" key="1">
    <source>
        <dbReference type="EMBL" id="ACU94001.1"/>
    </source>
</evidence>
<dbReference type="EMBL" id="CP001682">
    <property type="protein sequence ID" value="ACU94001.1"/>
    <property type="molecule type" value="Genomic_DNA"/>
</dbReference>
<dbReference type="AlphaFoldDB" id="C7MM61"/>
<dbReference type="eggNOG" id="ENOG50307PW">
    <property type="taxonomic scope" value="Bacteria"/>
</dbReference>
<dbReference type="Proteomes" id="UP000000954">
    <property type="component" value="Chromosome"/>
</dbReference>